<proteinExistence type="predicted"/>
<name>A0ABS8Y8F8_9BACL</name>
<gene>
    <name evidence="2" type="ORF">LQV63_01705</name>
</gene>
<feature type="compositionally biased region" description="Pro residues" evidence="1">
    <location>
        <begin position="306"/>
        <end position="315"/>
    </location>
</feature>
<dbReference type="RefSeq" id="WP_233695434.1">
    <property type="nucleotide sequence ID" value="NZ_JAJNBZ010000001.1"/>
</dbReference>
<accession>A0ABS8Y8F8</accession>
<evidence type="ECO:0000256" key="1">
    <source>
        <dbReference type="SAM" id="MobiDB-lite"/>
    </source>
</evidence>
<evidence type="ECO:0000313" key="2">
    <source>
        <dbReference type="EMBL" id="MCE5168033.1"/>
    </source>
</evidence>
<sequence length="591" mass="68268">MDRLATRAGLLLLTLAAVFMVGFSKPEEPRKAIWIWQADRIENESNQLLSFVKQNEVNLLYLHVDMDIPQSSYREFIREAAASGIEVHALAGHPAWALESRRDRMMKLIQWVKLYNGNASPEERIRGIHLDIEPYVLPEWETEREALVTSWMGNMEYFLQTAKEEVNVEISADMPVWFDSIVAADMPEGSLAEWMIKRFDHITLMAYRHELEGDNGILELVKHEMEVGDRHQAKLLIGVNAKPMEEKHTTFYDKGTTAMKKALQEVTQRLGTHPSFAGTSIHDYRYWQSMEEWDADLPPEPDPDPNPDPVPDPDWVPVPPPIERNGPVVATYVWRAELAIEQPDEIISFAKEQGINLLYVRLDLEQSYDAYRSFVKKAHEAGIEMHAMGGHPIWALSENEPRILRLVNYVKQYNRSVEPDERFHGIHLDVEPYVLPDWQSRKDDVLKQWTANMDMFVRETKRNSDLLTSVDLAVWLDRTYVPDRPDMTISEYMIGLMDHVSLMAFRNTAEGSNGIAAVVKEEMKMSDRLGKQLVVTVEMKENFEGKHISFHELGAEEMQRQLEKLPELLQDHSSYIGNAVHAYDYWRDAIQ</sequence>
<organism evidence="2 3">
    <name type="scientific">Paenibacillus profundus</name>
    <dbReference type="NCBI Taxonomy" id="1173085"/>
    <lineage>
        <taxon>Bacteria</taxon>
        <taxon>Bacillati</taxon>
        <taxon>Bacillota</taxon>
        <taxon>Bacilli</taxon>
        <taxon>Bacillales</taxon>
        <taxon>Paenibacillaceae</taxon>
        <taxon>Paenibacillus</taxon>
    </lineage>
</organism>
<reference evidence="2 3" key="1">
    <citation type="submission" date="2021-11" db="EMBL/GenBank/DDBJ databases">
        <title>Draft genome sequence of Paenibacillus profundus YoMME, a new Gram-positive bacteria with exoelectrogenic properties.</title>
        <authorList>
            <person name="Hubenova Y."/>
            <person name="Hubenova E."/>
            <person name="Manasiev Y."/>
            <person name="Peykov S."/>
            <person name="Mitov M."/>
        </authorList>
    </citation>
    <scope>NUCLEOTIDE SEQUENCE [LARGE SCALE GENOMIC DNA]</scope>
    <source>
        <strain evidence="2 3">YoMME</strain>
    </source>
</reference>
<comment type="caution">
    <text evidence="2">The sequence shown here is derived from an EMBL/GenBank/DDBJ whole genome shotgun (WGS) entry which is preliminary data.</text>
</comment>
<evidence type="ECO:0000313" key="3">
    <source>
        <dbReference type="Proteomes" id="UP001199916"/>
    </source>
</evidence>
<protein>
    <submittedName>
        <fullName evidence="2">Uncharacterized protein</fullName>
    </submittedName>
</protein>
<dbReference type="Proteomes" id="UP001199916">
    <property type="component" value="Unassembled WGS sequence"/>
</dbReference>
<keyword evidence="3" id="KW-1185">Reference proteome</keyword>
<feature type="compositionally biased region" description="Acidic residues" evidence="1">
    <location>
        <begin position="294"/>
        <end position="305"/>
    </location>
</feature>
<feature type="region of interest" description="Disordered" evidence="1">
    <location>
        <begin position="294"/>
        <end position="315"/>
    </location>
</feature>
<dbReference type="EMBL" id="JAJNBZ010000001">
    <property type="protein sequence ID" value="MCE5168033.1"/>
    <property type="molecule type" value="Genomic_DNA"/>
</dbReference>